<sequence length="414" mass="43256">MTTPSADLAWGLTALAFVTFMLCGIALYYAGIAGRKNPLNMIMMVIGSLAVTAVLYVAFVHGLVLGDSVLGLGLIGNPLQFLGMESAMTNTESGGPEDAWTFAFYLMFAAITVAIVSSGALGRMKFGAWLVFSGLWLVLVYAPVAHWVFAFDDEETGTVGGWLRNVVGLHDFAGGTAVHMNAGMAALALALVLGKRKDTSERPHNLPLVVLGGSMLFLGWFGFNGGSGGGATFTSQYAILTTILAACTGTLGYLLVEKKRTGRMTTFGLITGLIGGLVGITPCADAVSPLGALLVGLVAGALVSWAVTWKSKWGIDESLDAFAVHGVGGIAGTICVIFVGAASAPAGVTGIFFGGDPSIIWRELVAIVATCGYSFLVTAALAWFMKRTMGLRVEEQVEERGLDQSLHAESAYDR</sequence>
<name>A0A399JE23_9MICC</name>
<dbReference type="NCBIfam" id="TIGR00836">
    <property type="entry name" value="amt"/>
    <property type="match status" value="1"/>
</dbReference>
<dbReference type="InterPro" id="IPR018047">
    <property type="entry name" value="Ammonium_transpt_CS"/>
</dbReference>
<reference evidence="11 12" key="1">
    <citation type="submission" date="2018-07" db="EMBL/GenBank/DDBJ databases">
        <title>Arthrobacter sp. nov., isolated from raw cow's milk with high bacterial count.</title>
        <authorList>
            <person name="Hahne J."/>
            <person name="Isele D."/>
            <person name="Lipski A."/>
        </authorList>
    </citation>
    <scope>NUCLEOTIDE SEQUENCE [LARGE SCALE GENOMIC DNA]</scope>
    <source>
        <strain evidence="11 12">JZ R-35</strain>
    </source>
</reference>
<evidence type="ECO:0000256" key="9">
    <source>
        <dbReference type="RuleBase" id="RU362002"/>
    </source>
</evidence>
<feature type="transmembrane region" description="Helical" evidence="9">
    <location>
        <begin position="267"/>
        <end position="284"/>
    </location>
</feature>
<dbReference type="AlphaFoldDB" id="A0A399JE23"/>
<organism evidence="11 12">
    <name type="scientific">Galactobacter valiniphilus</name>
    <dbReference type="NCBI Taxonomy" id="2676122"/>
    <lineage>
        <taxon>Bacteria</taxon>
        <taxon>Bacillati</taxon>
        <taxon>Actinomycetota</taxon>
        <taxon>Actinomycetes</taxon>
        <taxon>Micrococcales</taxon>
        <taxon>Micrococcaceae</taxon>
        <taxon>Galactobacter</taxon>
    </lineage>
</organism>
<keyword evidence="3 9" id="KW-0813">Transport</keyword>
<keyword evidence="6 9" id="KW-0472">Membrane</keyword>
<gene>
    <name evidence="11" type="ORF">DWB68_00905</name>
</gene>
<evidence type="ECO:0000256" key="8">
    <source>
        <dbReference type="ARBA" id="ARBA00050025"/>
    </source>
</evidence>
<dbReference type="InterPro" id="IPR024041">
    <property type="entry name" value="NH4_transpt_AmtB-like_dom"/>
</dbReference>
<protein>
    <recommendedName>
        <fullName evidence="8 9">Ammonium transporter</fullName>
    </recommendedName>
</protein>
<dbReference type="InterPro" id="IPR029020">
    <property type="entry name" value="Ammonium/urea_transptr"/>
</dbReference>
<dbReference type="PANTHER" id="PTHR43029:SF10">
    <property type="entry name" value="AMMONIUM TRANSPORTER MEP2"/>
    <property type="match status" value="1"/>
</dbReference>
<dbReference type="Pfam" id="PF00909">
    <property type="entry name" value="Ammonium_transp"/>
    <property type="match status" value="1"/>
</dbReference>
<feature type="transmembrane region" description="Helical" evidence="9">
    <location>
        <begin position="205"/>
        <end position="223"/>
    </location>
</feature>
<proteinExistence type="inferred from homology"/>
<keyword evidence="7 9" id="KW-0924">Ammonia transport</keyword>
<feature type="transmembrane region" description="Helical" evidence="9">
    <location>
        <begin position="128"/>
        <end position="149"/>
    </location>
</feature>
<feature type="transmembrane region" description="Helical" evidence="9">
    <location>
        <begin position="172"/>
        <end position="193"/>
    </location>
</feature>
<comment type="caution">
    <text evidence="11">The sequence shown here is derived from an EMBL/GenBank/DDBJ whole genome shotgun (WGS) entry which is preliminary data.</text>
</comment>
<accession>A0A399JE23</accession>
<feature type="transmembrane region" description="Helical" evidence="9">
    <location>
        <begin position="235"/>
        <end position="255"/>
    </location>
</feature>
<dbReference type="PROSITE" id="PS01219">
    <property type="entry name" value="AMMONIUM_TRANSP"/>
    <property type="match status" value="1"/>
</dbReference>
<feature type="transmembrane region" description="Helical" evidence="9">
    <location>
        <begin position="12"/>
        <end position="30"/>
    </location>
</feature>
<dbReference type="SUPFAM" id="SSF111352">
    <property type="entry name" value="Ammonium transporter"/>
    <property type="match status" value="1"/>
</dbReference>
<keyword evidence="5 9" id="KW-1133">Transmembrane helix</keyword>
<keyword evidence="4 9" id="KW-0812">Transmembrane</keyword>
<feature type="transmembrane region" description="Helical" evidence="9">
    <location>
        <begin position="102"/>
        <end position="121"/>
    </location>
</feature>
<evidence type="ECO:0000256" key="2">
    <source>
        <dbReference type="ARBA" id="ARBA00005887"/>
    </source>
</evidence>
<feature type="transmembrane region" description="Helical" evidence="9">
    <location>
        <begin position="321"/>
        <end position="344"/>
    </location>
</feature>
<evidence type="ECO:0000313" key="11">
    <source>
        <dbReference type="EMBL" id="RII43818.1"/>
    </source>
</evidence>
<evidence type="ECO:0000313" key="12">
    <source>
        <dbReference type="Proteomes" id="UP000265419"/>
    </source>
</evidence>
<dbReference type="PANTHER" id="PTHR43029">
    <property type="entry name" value="AMMONIUM TRANSPORTER MEP2"/>
    <property type="match status" value="1"/>
</dbReference>
<dbReference type="Proteomes" id="UP000265419">
    <property type="component" value="Unassembled WGS sequence"/>
</dbReference>
<dbReference type="GO" id="GO:0005886">
    <property type="term" value="C:plasma membrane"/>
    <property type="evidence" value="ECO:0007669"/>
    <property type="project" value="UniProtKB-SubCell"/>
</dbReference>
<evidence type="ECO:0000259" key="10">
    <source>
        <dbReference type="Pfam" id="PF00909"/>
    </source>
</evidence>
<dbReference type="RefSeq" id="WP_119423243.1">
    <property type="nucleotide sequence ID" value="NZ_QQXK01000001.1"/>
</dbReference>
<dbReference type="GO" id="GO:0008519">
    <property type="term" value="F:ammonium channel activity"/>
    <property type="evidence" value="ECO:0007669"/>
    <property type="project" value="InterPro"/>
</dbReference>
<evidence type="ECO:0000256" key="5">
    <source>
        <dbReference type="ARBA" id="ARBA00022989"/>
    </source>
</evidence>
<feature type="transmembrane region" description="Helical" evidence="9">
    <location>
        <begin position="290"/>
        <end position="309"/>
    </location>
</feature>
<feature type="domain" description="Ammonium transporter AmtB-like" evidence="10">
    <location>
        <begin position="9"/>
        <end position="412"/>
    </location>
</feature>
<evidence type="ECO:0000256" key="4">
    <source>
        <dbReference type="ARBA" id="ARBA00022692"/>
    </source>
</evidence>
<feature type="transmembrane region" description="Helical" evidence="9">
    <location>
        <begin position="364"/>
        <end position="384"/>
    </location>
</feature>
<feature type="transmembrane region" description="Helical" evidence="9">
    <location>
        <begin position="42"/>
        <end position="64"/>
    </location>
</feature>
<evidence type="ECO:0000256" key="3">
    <source>
        <dbReference type="ARBA" id="ARBA00022448"/>
    </source>
</evidence>
<dbReference type="InterPro" id="IPR001905">
    <property type="entry name" value="Ammonium_transpt"/>
</dbReference>
<evidence type="ECO:0000256" key="7">
    <source>
        <dbReference type="ARBA" id="ARBA00023177"/>
    </source>
</evidence>
<evidence type="ECO:0000256" key="1">
    <source>
        <dbReference type="ARBA" id="ARBA00004141"/>
    </source>
</evidence>
<comment type="similarity">
    <text evidence="2 9">Belongs to the ammonia transporter channel (TC 1.A.11.2) family.</text>
</comment>
<keyword evidence="12" id="KW-1185">Reference proteome</keyword>
<evidence type="ECO:0000256" key="6">
    <source>
        <dbReference type="ARBA" id="ARBA00023136"/>
    </source>
</evidence>
<dbReference type="EMBL" id="QQXK01000001">
    <property type="protein sequence ID" value="RII43818.1"/>
    <property type="molecule type" value="Genomic_DNA"/>
</dbReference>
<dbReference type="Gene3D" id="1.10.3430.10">
    <property type="entry name" value="Ammonium transporter AmtB like domains"/>
    <property type="match status" value="1"/>
</dbReference>
<comment type="subcellular location">
    <subcellularLocation>
        <location evidence="9">Cell membrane</location>
        <topology evidence="9">Multi-pass membrane protein</topology>
    </subcellularLocation>
    <subcellularLocation>
        <location evidence="1">Membrane</location>
        <topology evidence="1">Multi-pass membrane protein</topology>
    </subcellularLocation>
</comment>